<dbReference type="GO" id="GO:0009073">
    <property type="term" value="P:aromatic amino acid family biosynthetic process"/>
    <property type="evidence" value="ECO:0007669"/>
    <property type="project" value="UniProtKB-KW"/>
</dbReference>
<dbReference type="GO" id="GO:0019632">
    <property type="term" value="P:shikimate metabolic process"/>
    <property type="evidence" value="ECO:0007669"/>
    <property type="project" value="TreeGrafter"/>
</dbReference>
<dbReference type="GO" id="GO:0009423">
    <property type="term" value="P:chorismate biosynthetic process"/>
    <property type="evidence" value="ECO:0007669"/>
    <property type="project" value="TreeGrafter"/>
</dbReference>
<dbReference type="InterPro" id="IPR013708">
    <property type="entry name" value="Shikimate_DH-bd_N"/>
</dbReference>
<dbReference type="GO" id="GO:0004764">
    <property type="term" value="F:shikimate 3-dehydrogenase (NADP+) activity"/>
    <property type="evidence" value="ECO:0007669"/>
    <property type="project" value="UniProtKB-EC"/>
</dbReference>
<dbReference type="AlphaFoldDB" id="A0A086ZJK1"/>
<sequence>MNPVNHRCAVLGRPIAHSLSPVLHNAAYRYLGLTDWVYGREEVGEDELPGFLSTLDGSWRGLSLTMPLKRTVQPFGVPSDAWSKELHVSNTAVIVREGDDDDSQPVIRLYNTDIQGIVQAFRHAWDIDASDGIPDSDIAEASIGKPSARSWARQQGKPGSTPHKPGANAVILGNGNTALSALAALSEMTIPKKGKVTNITICARTIYTSDALRNLAERHRQEFAYRAVPLAKAPKYLNDADVVVNTIPSHGADTTAHDFVDSRPAVCGTLLDVVYDPRPTELMLAWRKAGGKALGGERMLLYQAVAQVLLMTGMHMPPRSVMMEPTRKLNRTSVPKTGGLDLVGLETAMEDALREAL</sequence>
<dbReference type="PANTHER" id="PTHR21089">
    <property type="entry name" value="SHIKIMATE DEHYDROGENASE"/>
    <property type="match status" value="1"/>
</dbReference>
<protein>
    <submittedName>
        <fullName evidence="6">Shikimate 5-dehydrogenase</fullName>
        <ecNumber evidence="6">1.1.1.25</ecNumber>
    </submittedName>
</protein>
<dbReference type="RefSeq" id="WP_052118097.1">
    <property type="nucleotide sequence ID" value="NZ_JDUS01000001.1"/>
</dbReference>
<dbReference type="EC" id="1.1.1.25" evidence="6"/>
<dbReference type="InterPro" id="IPR036291">
    <property type="entry name" value="NAD(P)-bd_dom_sf"/>
</dbReference>
<feature type="domain" description="SDH C-terminal" evidence="5">
    <location>
        <begin position="296"/>
        <end position="324"/>
    </location>
</feature>
<dbReference type="STRING" id="1437606.BBOH_0173"/>
<feature type="region of interest" description="Disordered" evidence="3">
    <location>
        <begin position="137"/>
        <end position="166"/>
    </location>
</feature>
<organism evidence="6 7">
    <name type="scientific">Bifidobacterium bohemicum DSM 22767</name>
    <dbReference type="NCBI Taxonomy" id="1437606"/>
    <lineage>
        <taxon>Bacteria</taxon>
        <taxon>Bacillati</taxon>
        <taxon>Actinomycetota</taxon>
        <taxon>Actinomycetes</taxon>
        <taxon>Bifidobacteriales</taxon>
        <taxon>Bifidobacteriaceae</taxon>
        <taxon>Bifidobacterium</taxon>
    </lineage>
</organism>
<dbReference type="InterPro" id="IPR022893">
    <property type="entry name" value="Shikimate_DH_fam"/>
</dbReference>
<accession>A0A086ZJK1</accession>
<keyword evidence="6" id="KW-0560">Oxidoreductase</keyword>
<feature type="domain" description="Shikimate dehydrogenase substrate binding N-terminal" evidence="4">
    <location>
        <begin position="10"/>
        <end position="76"/>
    </location>
</feature>
<dbReference type="InterPro" id="IPR041121">
    <property type="entry name" value="SDH_C"/>
</dbReference>
<keyword evidence="2" id="KW-0028">Amino-acid biosynthesis</keyword>
<dbReference type="InterPro" id="IPR046346">
    <property type="entry name" value="Aminoacid_DH-like_N_sf"/>
</dbReference>
<dbReference type="CDD" id="cd01065">
    <property type="entry name" value="NAD_bind_Shikimate_DH"/>
    <property type="match status" value="1"/>
</dbReference>
<dbReference type="PANTHER" id="PTHR21089:SF1">
    <property type="entry name" value="BIFUNCTIONAL 3-DEHYDROQUINATE DEHYDRATASE_SHIKIMATE DEHYDROGENASE, CHLOROPLASTIC"/>
    <property type="match status" value="1"/>
</dbReference>
<keyword evidence="7" id="KW-1185">Reference proteome</keyword>
<evidence type="ECO:0000313" key="6">
    <source>
        <dbReference type="EMBL" id="KFI46701.1"/>
    </source>
</evidence>
<evidence type="ECO:0000256" key="1">
    <source>
        <dbReference type="ARBA" id="ARBA00004871"/>
    </source>
</evidence>
<dbReference type="Gene3D" id="3.40.50.10860">
    <property type="entry name" value="Leucine Dehydrogenase, chain A, domain 1"/>
    <property type="match status" value="1"/>
</dbReference>
<dbReference type="Pfam" id="PF08501">
    <property type="entry name" value="Shikimate_dh_N"/>
    <property type="match status" value="1"/>
</dbReference>
<reference evidence="6 7" key="1">
    <citation type="submission" date="2014-03" db="EMBL/GenBank/DDBJ databases">
        <title>Genomics of Bifidobacteria.</title>
        <authorList>
            <person name="Ventura M."/>
            <person name="Milani C."/>
            <person name="Lugli G.A."/>
        </authorList>
    </citation>
    <scope>NUCLEOTIDE SEQUENCE [LARGE SCALE GENOMIC DNA]</scope>
    <source>
        <strain evidence="6 7">DSM 22767</strain>
    </source>
</reference>
<evidence type="ECO:0000313" key="7">
    <source>
        <dbReference type="Proteomes" id="UP000029096"/>
    </source>
</evidence>
<dbReference type="SUPFAM" id="SSF53223">
    <property type="entry name" value="Aminoacid dehydrogenase-like, N-terminal domain"/>
    <property type="match status" value="1"/>
</dbReference>
<gene>
    <name evidence="6" type="ORF">BBOH_0173</name>
</gene>
<comment type="pathway">
    <text evidence="1">Metabolic intermediate biosynthesis; chorismate biosynthesis; chorismate from D-erythrose 4-phosphate and phosphoenolpyruvate: step 4/7.</text>
</comment>
<dbReference type="OrthoDB" id="9776868at2"/>
<dbReference type="EMBL" id="JGYP01000001">
    <property type="protein sequence ID" value="KFI46701.1"/>
    <property type="molecule type" value="Genomic_DNA"/>
</dbReference>
<comment type="caution">
    <text evidence="6">The sequence shown here is derived from an EMBL/GenBank/DDBJ whole genome shotgun (WGS) entry which is preliminary data.</text>
</comment>
<keyword evidence="2" id="KW-0057">Aromatic amino acid biosynthesis</keyword>
<dbReference type="GO" id="GO:0050661">
    <property type="term" value="F:NADP binding"/>
    <property type="evidence" value="ECO:0007669"/>
    <property type="project" value="TreeGrafter"/>
</dbReference>
<name>A0A086ZJK1_9BIFI</name>
<evidence type="ECO:0000256" key="3">
    <source>
        <dbReference type="SAM" id="MobiDB-lite"/>
    </source>
</evidence>
<dbReference type="Gene3D" id="3.40.50.720">
    <property type="entry name" value="NAD(P)-binding Rossmann-like Domain"/>
    <property type="match status" value="1"/>
</dbReference>
<evidence type="ECO:0000256" key="2">
    <source>
        <dbReference type="ARBA" id="ARBA00023141"/>
    </source>
</evidence>
<evidence type="ECO:0000259" key="4">
    <source>
        <dbReference type="Pfam" id="PF08501"/>
    </source>
</evidence>
<dbReference type="Proteomes" id="UP000029096">
    <property type="component" value="Unassembled WGS sequence"/>
</dbReference>
<dbReference type="eggNOG" id="COG0169">
    <property type="taxonomic scope" value="Bacteria"/>
</dbReference>
<dbReference type="SUPFAM" id="SSF51735">
    <property type="entry name" value="NAD(P)-binding Rossmann-fold domains"/>
    <property type="match status" value="1"/>
</dbReference>
<dbReference type="Pfam" id="PF18317">
    <property type="entry name" value="SDH_C"/>
    <property type="match status" value="1"/>
</dbReference>
<proteinExistence type="predicted"/>
<dbReference type="GO" id="GO:0005829">
    <property type="term" value="C:cytosol"/>
    <property type="evidence" value="ECO:0007669"/>
    <property type="project" value="TreeGrafter"/>
</dbReference>
<evidence type="ECO:0000259" key="5">
    <source>
        <dbReference type="Pfam" id="PF18317"/>
    </source>
</evidence>